<dbReference type="SUPFAM" id="SSF69318">
    <property type="entry name" value="Integrin alpha N-terminal domain"/>
    <property type="match status" value="1"/>
</dbReference>
<dbReference type="PRINTS" id="PR01185">
    <property type="entry name" value="INTEGRINA"/>
</dbReference>
<dbReference type="Proteomes" id="UP000694408">
    <property type="component" value="Unplaced"/>
</dbReference>
<keyword evidence="4 13" id="KW-0732">Signal</keyword>
<dbReference type="SMART" id="SM00191">
    <property type="entry name" value="Int_alpha"/>
    <property type="match status" value="3"/>
</dbReference>
<feature type="region of interest" description="Disordered" evidence="14">
    <location>
        <begin position="833"/>
        <end position="856"/>
    </location>
</feature>
<evidence type="ECO:0000256" key="8">
    <source>
        <dbReference type="ARBA" id="ARBA00023037"/>
    </source>
</evidence>
<feature type="domain" description="Integrin alpha first immunoglubulin-like" evidence="15">
    <location>
        <begin position="404"/>
        <end position="555"/>
    </location>
</feature>
<dbReference type="InterPro" id="IPR028994">
    <property type="entry name" value="Integrin_alpha_N"/>
</dbReference>
<comment type="subcellular location">
    <subcellularLocation>
        <location evidence="1 13">Membrane</location>
        <topology evidence="1 13">Single-pass type I membrane protein</topology>
    </subcellularLocation>
</comment>
<dbReference type="InterPro" id="IPR013519">
    <property type="entry name" value="Int_alpha_beta-p"/>
</dbReference>
<evidence type="ECO:0000256" key="6">
    <source>
        <dbReference type="ARBA" id="ARBA00022889"/>
    </source>
</evidence>
<dbReference type="Gene3D" id="2.60.40.1460">
    <property type="entry name" value="Integrin domains. Chain A, domain 2"/>
    <property type="match status" value="1"/>
</dbReference>
<dbReference type="InterPro" id="IPR013649">
    <property type="entry name" value="Integrin_alpha_Ig-like_1"/>
</dbReference>
<protein>
    <submittedName>
        <fullName evidence="17">Integrin subunit alpha 3</fullName>
    </submittedName>
</protein>
<comment type="similarity">
    <text evidence="2 13">Belongs to the integrin alpha chain family.</text>
</comment>
<dbReference type="GO" id="GO:0008305">
    <property type="term" value="C:integrin complex"/>
    <property type="evidence" value="ECO:0007669"/>
    <property type="project" value="InterPro"/>
</dbReference>
<proteinExistence type="inferred from homology"/>
<dbReference type="GO" id="GO:0007160">
    <property type="term" value="P:cell-matrix adhesion"/>
    <property type="evidence" value="ECO:0007669"/>
    <property type="project" value="TreeGrafter"/>
</dbReference>
<evidence type="ECO:0000259" key="15">
    <source>
        <dbReference type="Pfam" id="PF08441"/>
    </source>
</evidence>
<accession>A0A8C5IWH5</accession>
<dbReference type="PANTHER" id="PTHR23220">
    <property type="entry name" value="INTEGRIN ALPHA"/>
    <property type="match status" value="1"/>
</dbReference>
<dbReference type="InterPro" id="IPR032695">
    <property type="entry name" value="Integrin_dom_sf"/>
</dbReference>
<evidence type="ECO:0000256" key="5">
    <source>
        <dbReference type="ARBA" id="ARBA00022737"/>
    </source>
</evidence>
<dbReference type="PROSITE" id="PS51470">
    <property type="entry name" value="FG_GAP"/>
    <property type="match status" value="3"/>
</dbReference>
<keyword evidence="10 13" id="KW-0675">Receptor</keyword>
<dbReference type="PANTHER" id="PTHR23220:SF89">
    <property type="entry name" value="INTEGRIN ALPHA-3"/>
    <property type="match status" value="1"/>
</dbReference>
<dbReference type="Pfam" id="PF08441">
    <property type="entry name" value="Integrin_A_Ig_1"/>
    <property type="match status" value="1"/>
</dbReference>
<evidence type="ECO:0000256" key="10">
    <source>
        <dbReference type="ARBA" id="ARBA00023170"/>
    </source>
</evidence>
<dbReference type="GO" id="GO:0098609">
    <property type="term" value="P:cell-cell adhesion"/>
    <property type="evidence" value="ECO:0007669"/>
    <property type="project" value="TreeGrafter"/>
</dbReference>
<evidence type="ECO:0000256" key="3">
    <source>
        <dbReference type="ARBA" id="ARBA00022692"/>
    </source>
</evidence>
<dbReference type="GO" id="GO:0009897">
    <property type="term" value="C:external side of plasma membrane"/>
    <property type="evidence" value="ECO:0007669"/>
    <property type="project" value="TreeGrafter"/>
</dbReference>
<feature type="repeat" description="FG-GAP" evidence="12">
    <location>
        <begin position="298"/>
        <end position="353"/>
    </location>
</feature>
<dbReference type="InterPro" id="IPR000413">
    <property type="entry name" value="Integrin_alpha"/>
</dbReference>
<keyword evidence="7" id="KW-1133">Transmembrane helix</keyword>
<evidence type="ECO:0000256" key="11">
    <source>
        <dbReference type="ARBA" id="ARBA00023180"/>
    </source>
</evidence>
<keyword evidence="11" id="KW-0325">Glycoprotein</keyword>
<reference evidence="17" key="2">
    <citation type="submission" date="2025-09" db="UniProtKB">
        <authorList>
            <consortium name="Ensembl"/>
        </authorList>
    </citation>
    <scope>IDENTIFICATION</scope>
</reference>
<dbReference type="SUPFAM" id="SSF69179">
    <property type="entry name" value="Integrin domains"/>
    <property type="match status" value="2"/>
</dbReference>
<keyword evidence="5" id="KW-0677">Repeat</keyword>
<keyword evidence="6 13" id="KW-0130">Cell adhesion</keyword>
<feature type="signal peptide" evidence="13">
    <location>
        <begin position="1"/>
        <end position="20"/>
    </location>
</feature>
<name>A0A8C5IWH5_JUNHY</name>
<evidence type="ECO:0000256" key="4">
    <source>
        <dbReference type="ARBA" id="ARBA00022729"/>
    </source>
</evidence>
<evidence type="ECO:0000256" key="1">
    <source>
        <dbReference type="ARBA" id="ARBA00004479"/>
    </source>
</evidence>
<dbReference type="GO" id="GO:0033627">
    <property type="term" value="P:cell adhesion mediated by integrin"/>
    <property type="evidence" value="ECO:0007669"/>
    <property type="project" value="TreeGrafter"/>
</dbReference>
<feature type="repeat" description="FG-GAP" evidence="12">
    <location>
        <begin position="236"/>
        <end position="297"/>
    </location>
</feature>
<sequence>MALPGLLLGLGPVLLGAAAAFNLDRTFPVLKEGPGGALFGFSVALHRETERRERNEPDKAIIEDMWLGVTVASQRQPPGRVLACAHRYTRVLWSGAEAQRRMVGRCYVRGNDLRLDLGDEWQTYHNEMCNANTDTDETGMCQMGTSAGFSANIIYFGAPGAYNWQGTDYMLQRETWDLHDFSYPNTRNGNTYIGYTAEVRSAVLQRDAVTLVTGAPRYRHTGAVLLLSRGARQALNRSLLLPGPQVGSYFGSALALADLNNDGWQDLVVGAPYYFERKQEVGGAVFVYMNEAGGFQQLPSLVLTGPSYSGFGFALASIGDINQDGFQDIAVGAPFEGPGKVYIYHSSAEGLRDQPRQVISGAELGPTRIKTFGYSLSGGLDMDGNSYPDLLVGSLSERVVLLRARPVINILDKTFTVTPSKVDPAQCTPKSCMTVTLCFSYNQSAGDPNYSERITLQYTLEADKDRHPPRVRFSGSQSATYTGDFSMPDTRCQTQELLLLDNVRDKLHPIVLSMNYSLLERPRTFQLGPHSLDAFPVLNQDQSHENETKVCQFQKECGSDNQCYSNLQLRSSFVTEQNQPLPSRDVRKLHLSINITNVPSAPWNGEDAHEALLNVTVPPSLLPSSVRPSGACTFGDTVLCELGNPFKRNQRAELTITFEAIGIMLDTREVEVWLDLSTQSTQGDLQPVLAKLLVDYSIQASSHIQSYFSGTVVGESAMKQEQDVGSPLTFDFQVRMGTSPHGCHPAWPCSQTGVWGCTRGPPCPPSSIPVSLVPRDLPLPAFGSAVPPAQLLLGDPWACSGSWCWPSPLSPPSCTRGSPSPVWAVLGGPSSGLSPVPSLSPPCPPSVPKTLTPSPTEQDLLLSPVPAARGVALGVSPVSPPVSPCVPRLQQCL</sequence>
<evidence type="ECO:0000256" key="9">
    <source>
        <dbReference type="ARBA" id="ARBA00023136"/>
    </source>
</evidence>
<feature type="chain" id="PRO_5034402159" evidence="13">
    <location>
        <begin position="21"/>
        <end position="893"/>
    </location>
</feature>
<dbReference type="InterPro" id="IPR048285">
    <property type="entry name" value="Integrin_alpha_Ig-like_2"/>
</dbReference>
<organism evidence="17 18">
    <name type="scientific">Junco hyemalis</name>
    <name type="common">Dark-eyed junco</name>
    <dbReference type="NCBI Taxonomy" id="40217"/>
    <lineage>
        <taxon>Eukaryota</taxon>
        <taxon>Metazoa</taxon>
        <taxon>Chordata</taxon>
        <taxon>Craniata</taxon>
        <taxon>Vertebrata</taxon>
        <taxon>Euteleostomi</taxon>
        <taxon>Archelosauria</taxon>
        <taxon>Archosauria</taxon>
        <taxon>Dinosauria</taxon>
        <taxon>Saurischia</taxon>
        <taxon>Theropoda</taxon>
        <taxon>Coelurosauria</taxon>
        <taxon>Aves</taxon>
        <taxon>Neognathae</taxon>
        <taxon>Neoaves</taxon>
        <taxon>Telluraves</taxon>
        <taxon>Australaves</taxon>
        <taxon>Passeriformes</taxon>
        <taxon>Passerellidae</taxon>
        <taxon>Junco</taxon>
    </lineage>
</organism>
<evidence type="ECO:0000256" key="2">
    <source>
        <dbReference type="ARBA" id="ARBA00008054"/>
    </source>
</evidence>
<dbReference type="GO" id="GO:0005178">
    <property type="term" value="F:integrin binding"/>
    <property type="evidence" value="ECO:0007669"/>
    <property type="project" value="TreeGrafter"/>
</dbReference>
<dbReference type="Pfam" id="PF01839">
    <property type="entry name" value="FG-GAP"/>
    <property type="match status" value="2"/>
</dbReference>
<dbReference type="Gene3D" id="2.60.40.1510">
    <property type="entry name" value="ntegrin, alpha v. Chain A, domain 3"/>
    <property type="match status" value="1"/>
</dbReference>
<keyword evidence="18" id="KW-1185">Reference proteome</keyword>
<keyword evidence="3" id="KW-0812">Transmembrane</keyword>
<dbReference type="Pfam" id="PF20805">
    <property type="entry name" value="Integrin_A_Ig_2"/>
    <property type="match status" value="1"/>
</dbReference>
<dbReference type="GO" id="GO:0050900">
    <property type="term" value="P:leukocyte migration"/>
    <property type="evidence" value="ECO:0007669"/>
    <property type="project" value="TreeGrafter"/>
</dbReference>
<dbReference type="GO" id="GO:0007229">
    <property type="term" value="P:integrin-mediated signaling pathway"/>
    <property type="evidence" value="ECO:0007669"/>
    <property type="project" value="UniProtKB-KW"/>
</dbReference>
<dbReference type="InterPro" id="IPR013517">
    <property type="entry name" value="FG-GAP"/>
</dbReference>
<dbReference type="Gene3D" id="2.130.10.130">
    <property type="entry name" value="Integrin alpha, N-terminal"/>
    <property type="match status" value="1"/>
</dbReference>
<evidence type="ECO:0000256" key="7">
    <source>
        <dbReference type="ARBA" id="ARBA00022989"/>
    </source>
</evidence>
<evidence type="ECO:0000256" key="13">
    <source>
        <dbReference type="RuleBase" id="RU003762"/>
    </source>
</evidence>
<dbReference type="AlphaFoldDB" id="A0A8C5IWH5"/>
<evidence type="ECO:0000313" key="18">
    <source>
        <dbReference type="Proteomes" id="UP000694408"/>
    </source>
</evidence>
<reference evidence="17" key="1">
    <citation type="submission" date="2025-08" db="UniProtKB">
        <authorList>
            <consortium name="Ensembl"/>
        </authorList>
    </citation>
    <scope>IDENTIFICATION</scope>
</reference>
<feature type="domain" description="Integrin alpha second immunoglobulin-like" evidence="16">
    <location>
        <begin position="557"/>
        <end position="692"/>
    </location>
</feature>
<evidence type="ECO:0000313" key="17">
    <source>
        <dbReference type="Ensembl" id="ENSJHYP00000009097.1"/>
    </source>
</evidence>
<keyword evidence="9" id="KW-0472">Membrane</keyword>
<evidence type="ECO:0000256" key="14">
    <source>
        <dbReference type="SAM" id="MobiDB-lite"/>
    </source>
</evidence>
<evidence type="ECO:0000256" key="12">
    <source>
        <dbReference type="PROSITE-ProRule" id="PRU00803"/>
    </source>
</evidence>
<evidence type="ECO:0000259" key="16">
    <source>
        <dbReference type="Pfam" id="PF20805"/>
    </source>
</evidence>
<feature type="compositionally biased region" description="Pro residues" evidence="14">
    <location>
        <begin position="838"/>
        <end position="847"/>
    </location>
</feature>
<keyword evidence="8 13" id="KW-0401">Integrin</keyword>
<feature type="repeat" description="FG-GAP" evidence="12">
    <location>
        <begin position="357"/>
        <end position="419"/>
    </location>
</feature>
<dbReference type="Ensembl" id="ENSJHYT00000011046.1">
    <property type="protein sequence ID" value="ENSJHYP00000009097.1"/>
    <property type="gene ID" value="ENSJHYG00000007171.1"/>
</dbReference>